<comment type="caution">
    <text evidence="2">The sequence shown here is derived from an EMBL/GenBank/DDBJ whole genome shotgun (WGS) entry which is preliminary data.</text>
</comment>
<dbReference type="EMBL" id="JBHUMD010000007">
    <property type="protein sequence ID" value="MFD2601852.1"/>
    <property type="molecule type" value="Genomic_DNA"/>
</dbReference>
<gene>
    <name evidence="2" type="ORF">ACFSR3_07285</name>
</gene>
<organism evidence="2 3">
    <name type="scientific">Flavobacterium suzhouense</name>
    <dbReference type="NCBI Taxonomy" id="1529638"/>
    <lineage>
        <taxon>Bacteria</taxon>
        <taxon>Pseudomonadati</taxon>
        <taxon>Bacteroidota</taxon>
        <taxon>Flavobacteriia</taxon>
        <taxon>Flavobacteriales</taxon>
        <taxon>Flavobacteriaceae</taxon>
        <taxon>Flavobacterium</taxon>
    </lineage>
</organism>
<dbReference type="RefSeq" id="WP_379820368.1">
    <property type="nucleotide sequence ID" value="NZ_JBHUMD010000007.1"/>
</dbReference>
<evidence type="ECO:0008006" key="4">
    <source>
        <dbReference type="Google" id="ProtNLM"/>
    </source>
</evidence>
<reference evidence="3" key="1">
    <citation type="journal article" date="2019" name="Int. J. Syst. Evol. Microbiol.">
        <title>The Global Catalogue of Microorganisms (GCM) 10K type strain sequencing project: providing services to taxonomists for standard genome sequencing and annotation.</title>
        <authorList>
            <consortium name="The Broad Institute Genomics Platform"/>
            <consortium name="The Broad Institute Genome Sequencing Center for Infectious Disease"/>
            <person name="Wu L."/>
            <person name="Ma J."/>
        </authorList>
    </citation>
    <scope>NUCLEOTIDE SEQUENCE [LARGE SCALE GENOMIC DNA]</scope>
    <source>
        <strain evidence="3">KCTC 42107</strain>
    </source>
</reference>
<sequence>MIKKIIAGVCLIFSAAGFAQENNASPYSYYGIGDVKFKGTTENRSMGGLGILPDSIHLNLQNPATYSALKFTTYTIGASDKARTLKADDGKETANRATLDYLAVALPFNKVGFAFGLMPFTSVGYKIQDNKVDSESQIEYVRRFNGSGGINRVFFGGAYKITPKLSVGADFQYNFGQIETKSIVTLPSNAVQYPTREINESFYNGVSFNLGATYQTKLKKLNWTSSVTYSPKSTLKSTTDRDLATITLTARDAEIVQDQLATVTVKDNVDMPSVFTIGTGFGQSNKWFAGVEYTSQSSNTLGARFDNITNVDFKSVSRIAFGGYFIPKYNSYNSYLSRITYRAGLRFENTGLVINNEDINDTAFTFGAGLPLGTGFSNLNVGFEIGKKGTTKANLIQENYVNIMLSLSINDRWFAKRRYD</sequence>
<accession>A0ABW5NVG3</accession>
<keyword evidence="3" id="KW-1185">Reference proteome</keyword>
<dbReference type="Proteomes" id="UP001597480">
    <property type="component" value="Unassembled WGS sequence"/>
</dbReference>
<proteinExistence type="predicted"/>
<evidence type="ECO:0000313" key="3">
    <source>
        <dbReference type="Proteomes" id="UP001597480"/>
    </source>
</evidence>
<evidence type="ECO:0000256" key="1">
    <source>
        <dbReference type="SAM" id="SignalP"/>
    </source>
</evidence>
<dbReference type="Gene3D" id="2.40.160.60">
    <property type="entry name" value="Outer membrane protein transport protein (OMPP1/FadL/TodX)"/>
    <property type="match status" value="1"/>
</dbReference>
<protein>
    <recommendedName>
        <fullName evidence="4">Long-chain fatty acid transport protein</fullName>
    </recommendedName>
</protein>
<dbReference type="SUPFAM" id="SSF56935">
    <property type="entry name" value="Porins"/>
    <property type="match status" value="1"/>
</dbReference>
<feature type="signal peptide" evidence="1">
    <location>
        <begin position="1"/>
        <end position="19"/>
    </location>
</feature>
<name>A0ABW5NVG3_9FLAO</name>
<evidence type="ECO:0000313" key="2">
    <source>
        <dbReference type="EMBL" id="MFD2601852.1"/>
    </source>
</evidence>
<feature type="chain" id="PRO_5046323103" description="Long-chain fatty acid transport protein" evidence="1">
    <location>
        <begin position="20"/>
        <end position="420"/>
    </location>
</feature>
<keyword evidence="1" id="KW-0732">Signal</keyword>